<dbReference type="PANTHER" id="PTHR45809:SF3">
    <property type="entry name" value="VIRAL IAP-ASSOCIATED FACTOR HOMOLOG"/>
    <property type="match status" value="1"/>
</dbReference>
<dbReference type="AlphaFoldDB" id="A0A2K3P3T5"/>
<protein>
    <submittedName>
        <fullName evidence="4">Phosducin-like protein</fullName>
    </submittedName>
</protein>
<dbReference type="GO" id="GO:0006457">
    <property type="term" value="P:protein folding"/>
    <property type="evidence" value="ECO:0007669"/>
    <property type="project" value="TreeGrafter"/>
</dbReference>
<dbReference type="InterPro" id="IPR051498">
    <property type="entry name" value="Phosducin-like_chap/apop_reg"/>
</dbReference>
<feature type="domain" description="Reverse transcriptase zinc-binding" evidence="3">
    <location>
        <begin position="151"/>
        <end position="223"/>
    </location>
</feature>
<gene>
    <name evidence="4" type="ORF">L195_g006517</name>
</gene>
<organism evidence="4 5">
    <name type="scientific">Trifolium pratense</name>
    <name type="common">Red clover</name>
    <dbReference type="NCBI Taxonomy" id="57577"/>
    <lineage>
        <taxon>Eukaryota</taxon>
        <taxon>Viridiplantae</taxon>
        <taxon>Streptophyta</taxon>
        <taxon>Embryophyta</taxon>
        <taxon>Tracheophyta</taxon>
        <taxon>Spermatophyta</taxon>
        <taxon>Magnoliopsida</taxon>
        <taxon>eudicotyledons</taxon>
        <taxon>Gunneridae</taxon>
        <taxon>Pentapetalae</taxon>
        <taxon>rosids</taxon>
        <taxon>fabids</taxon>
        <taxon>Fabales</taxon>
        <taxon>Fabaceae</taxon>
        <taxon>Papilionoideae</taxon>
        <taxon>50 kb inversion clade</taxon>
        <taxon>NPAAA clade</taxon>
        <taxon>Hologalegina</taxon>
        <taxon>IRL clade</taxon>
        <taxon>Trifolieae</taxon>
        <taxon>Trifolium</taxon>
    </lineage>
</organism>
<comment type="similarity">
    <text evidence="1">Belongs to the phosducin family.</text>
</comment>
<feature type="domain" description="Phosducin" evidence="2">
    <location>
        <begin position="2"/>
        <end position="109"/>
    </location>
</feature>
<evidence type="ECO:0000313" key="4">
    <source>
        <dbReference type="EMBL" id="PNY09955.1"/>
    </source>
</evidence>
<dbReference type="Proteomes" id="UP000236291">
    <property type="component" value="Unassembled WGS sequence"/>
</dbReference>
<dbReference type="GO" id="GO:0005737">
    <property type="term" value="C:cytoplasm"/>
    <property type="evidence" value="ECO:0007669"/>
    <property type="project" value="TreeGrafter"/>
</dbReference>
<evidence type="ECO:0000259" key="2">
    <source>
        <dbReference type="Pfam" id="PF02114"/>
    </source>
</evidence>
<sequence length="367" mass="41774">MYWKKRLAEIQEAAKVLRYGSVTPISGSDFIREVSQAPSDVWVVVILYKDGIPECGVLMQCIEELATMYPATKFVKIISTDCIPNYPDCNLPTLLVYNNGAVKGNYVGMSRFGRRCTPEDHLEELIRGVILSTDTDSWAWRPNPDGVFSEKVFNHIWDSPAPAPSKVISFSWQLLHDSISTKSNLARRGVVRDSDNADCVGCTGNLETSVYLMLHCDFAQGVWRNIVDWLRVDVTIPPNLFTSFLIFYEAERNVKLRKGLLLIWHTTLWLIWKARNDMIFNNVSKNTNDLVDEVLLVCALLFDYVLYLKGFYYISVALILCQSDPVLNDGHSRDEESRQAVIDGVRKRFIEKVVADHEEKDDDSSSD</sequence>
<name>A0A2K3P3T5_TRIPR</name>
<dbReference type="Pfam" id="PF02114">
    <property type="entry name" value="Phosducin"/>
    <property type="match status" value="1"/>
</dbReference>
<dbReference type="InterPro" id="IPR026960">
    <property type="entry name" value="RVT-Znf"/>
</dbReference>
<dbReference type="InterPro" id="IPR024253">
    <property type="entry name" value="Phosducin_thioredoxin-like_dom"/>
</dbReference>
<dbReference type="EMBL" id="ASHM01003488">
    <property type="protein sequence ID" value="PNY09955.1"/>
    <property type="molecule type" value="Genomic_DNA"/>
</dbReference>
<reference evidence="4 5" key="1">
    <citation type="journal article" date="2014" name="Am. J. Bot.">
        <title>Genome assembly and annotation for red clover (Trifolium pratense; Fabaceae).</title>
        <authorList>
            <person name="Istvanek J."/>
            <person name="Jaros M."/>
            <person name="Krenek A."/>
            <person name="Repkova J."/>
        </authorList>
    </citation>
    <scope>NUCLEOTIDE SEQUENCE [LARGE SCALE GENOMIC DNA]</scope>
    <source>
        <strain evidence="5">cv. Tatra</strain>
        <tissue evidence="4">Young leaves</tissue>
    </source>
</reference>
<accession>A0A2K3P3T5</accession>
<evidence type="ECO:0000313" key="5">
    <source>
        <dbReference type="Proteomes" id="UP000236291"/>
    </source>
</evidence>
<dbReference type="Gene3D" id="3.40.30.10">
    <property type="entry name" value="Glutaredoxin"/>
    <property type="match status" value="1"/>
</dbReference>
<dbReference type="PANTHER" id="PTHR45809">
    <property type="entry name" value="VIRAL IAP-ASSOCIATED FACTOR HOMOLOG"/>
    <property type="match status" value="1"/>
</dbReference>
<dbReference type="InterPro" id="IPR036249">
    <property type="entry name" value="Thioredoxin-like_sf"/>
</dbReference>
<evidence type="ECO:0000256" key="1">
    <source>
        <dbReference type="ARBA" id="ARBA00009686"/>
    </source>
</evidence>
<dbReference type="STRING" id="57577.A0A2K3P3T5"/>
<dbReference type="Pfam" id="PF13966">
    <property type="entry name" value="zf-RVT"/>
    <property type="match status" value="1"/>
</dbReference>
<dbReference type="SUPFAM" id="SSF52833">
    <property type="entry name" value="Thioredoxin-like"/>
    <property type="match status" value="1"/>
</dbReference>
<evidence type="ECO:0000259" key="3">
    <source>
        <dbReference type="Pfam" id="PF13966"/>
    </source>
</evidence>
<comment type="caution">
    <text evidence="4">The sequence shown here is derived from an EMBL/GenBank/DDBJ whole genome shotgun (WGS) entry which is preliminary data.</text>
</comment>
<proteinExistence type="inferred from homology"/>
<reference evidence="4 5" key="2">
    <citation type="journal article" date="2017" name="Front. Plant Sci.">
        <title>Gene Classification and Mining of Molecular Markers Useful in Red Clover (Trifolium pratense) Breeding.</title>
        <authorList>
            <person name="Istvanek J."/>
            <person name="Dluhosova J."/>
            <person name="Dluhos P."/>
            <person name="Patkova L."/>
            <person name="Nedelnik J."/>
            <person name="Repkova J."/>
        </authorList>
    </citation>
    <scope>NUCLEOTIDE SEQUENCE [LARGE SCALE GENOMIC DNA]</scope>
    <source>
        <strain evidence="5">cv. Tatra</strain>
        <tissue evidence="4">Young leaves</tissue>
    </source>
</reference>